<feature type="signal peptide" evidence="1">
    <location>
        <begin position="1"/>
        <end position="27"/>
    </location>
</feature>
<gene>
    <name evidence="2" type="ORF">QBC37DRAFT_487124</name>
</gene>
<dbReference type="Proteomes" id="UP001301769">
    <property type="component" value="Unassembled WGS sequence"/>
</dbReference>
<reference evidence="2" key="2">
    <citation type="submission" date="2023-05" db="EMBL/GenBank/DDBJ databases">
        <authorList>
            <consortium name="Lawrence Berkeley National Laboratory"/>
            <person name="Steindorff A."/>
            <person name="Hensen N."/>
            <person name="Bonometti L."/>
            <person name="Westerberg I."/>
            <person name="Brannstrom I.O."/>
            <person name="Guillou S."/>
            <person name="Cros-Aarteil S."/>
            <person name="Calhoun S."/>
            <person name="Haridas S."/>
            <person name="Kuo A."/>
            <person name="Mondo S."/>
            <person name="Pangilinan J."/>
            <person name="Riley R."/>
            <person name="Labutti K."/>
            <person name="Andreopoulos B."/>
            <person name="Lipzen A."/>
            <person name="Chen C."/>
            <person name="Yanf M."/>
            <person name="Daum C."/>
            <person name="Ng V."/>
            <person name="Clum A."/>
            <person name="Ohm R."/>
            <person name="Martin F."/>
            <person name="Silar P."/>
            <person name="Natvig D."/>
            <person name="Lalanne C."/>
            <person name="Gautier V."/>
            <person name="Ament-Velasquez S.L."/>
            <person name="Kruys A."/>
            <person name="Hutchinson M.I."/>
            <person name="Powell A.J."/>
            <person name="Barry K."/>
            <person name="Miller A.N."/>
            <person name="Grigoriev I.V."/>
            <person name="Debuchy R."/>
            <person name="Gladieux P."/>
            <person name="Thoren M.H."/>
            <person name="Johannesson H."/>
        </authorList>
    </citation>
    <scope>NUCLEOTIDE SEQUENCE</scope>
    <source>
        <strain evidence="2">PSN293</strain>
    </source>
</reference>
<proteinExistence type="predicted"/>
<evidence type="ECO:0000313" key="3">
    <source>
        <dbReference type="Proteomes" id="UP001301769"/>
    </source>
</evidence>
<reference evidence="2" key="1">
    <citation type="journal article" date="2023" name="Mol. Phylogenet. Evol.">
        <title>Genome-scale phylogeny and comparative genomics of the fungal order Sordariales.</title>
        <authorList>
            <person name="Hensen N."/>
            <person name="Bonometti L."/>
            <person name="Westerberg I."/>
            <person name="Brannstrom I.O."/>
            <person name="Guillou S."/>
            <person name="Cros-Aarteil S."/>
            <person name="Calhoun S."/>
            <person name="Haridas S."/>
            <person name="Kuo A."/>
            <person name="Mondo S."/>
            <person name="Pangilinan J."/>
            <person name="Riley R."/>
            <person name="LaButti K."/>
            <person name="Andreopoulos B."/>
            <person name="Lipzen A."/>
            <person name="Chen C."/>
            <person name="Yan M."/>
            <person name="Daum C."/>
            <person name="Ng V."/>
            <person name="Clum A."/>
            <person name="Steindorff A."/>
            <person name="Ohm R.A."/>
            <person name="Martin F."/>
            <person name="Silar P."/>
            <person name="Natvig D.O."/>
            <person name="Lalanne C."/>
            <person name="Gautier V."/>
            <person name="Ament-Velasquez S.L."/>
            <person name="Kruys A."/>
            <person name="Hutchinson M.I."/>
            <person name="Powell A.J."/>
            <person name="Barry K."/>
            <person name="Miller A.N."/>
            <person name="Grigoriev I.V."/>
            <person name="Debuchy R."/>
            <person name="Gladieux P."/>
            <person name="Hiltunen Thoren M."/>
            <person name="Johannesson H."/>
        </authorList>
    </citation>
    <scope>NUCLEOTIDE SEQUENCE</scope>
    <source>
        <strain evidence="2">PSN293</strain>
    </source>
</reference>
<evidence type="ECO:0000313" key="2">
    <source>
        <dbReference type="EMBL" id="KAK4208006.1"/>
    </source>
</evidence>
<feature type="chain" id="PRO_5043051151" evidence="1">
    <location>
        <begin position="28"/>
        <end position="338"/>
    </location>
</feature>
<comment type="caution">
    <text evidence="2">The sequence shown here is derived from an EMBL/GenBank/DDBJ whole genome shotgun (WGS) entry which is preliminary data.</text>
</comment>
<accession>A0AAN6XYF9</accession>
<protein>
    <submittedName>
        <fullName evidence="2">Uncharacterized protein</fullName>
    </submittedName>
</protein>
<name>A0AAN6XYF9_9PEZI</name>
<evidence type="ECO:0000256" key="1">
    <source>
        <dbReference type="SAM" id="SignalP"/>
    </source>
</evidence>
<keyword evidence="3" id="KW-1185">Reference proteome</keyword>
<sequence length="338" mass="37825">MKANKPFPAAIGVAVVLLGWLTQPAFSYGQRGAAERAIAYSAYVLEEIYDTDQYSIAIGCTPGTSGGRDNMRTGKPRRCTFGEFCEYLWMETKPGDQKPTKVNWGNADADLNPADKTKNTAEDLVRRIMSHITVPNPDYDPKGTKKQKKKLLRGGDIPGQGFQGNADGAKLGLPSGMTPAKDNIVNWYAALEHCSQRITDAKEEFDKMSSDERKRLGLKEDIFNKWVGTAKDGSELLYDLRQSDHWRYMYGEGELDKKMGVKTEYEHRSSRFGLLNNVDWKEMHTGRTIDLFDGGDDIKLKTKNFDAKWNVIASDAKFVDHMTAMAAVKRIKSQLAGC</sequence>
<organism evidence="2 3">
    <name type="scientific">Rhypophila decipiens</name>
    <dbReference type="NCBI Taxonomy" id="261697"/>
    <lineage>
        <taxon>Eukaryota</taxon>
        <taxon>Fungi</taxon>
        <taxon>Dikarya</taxon>
        <taxon>Ascomycota</taxon>
        <taxon>Pezizomycotina</taxon>
        <taxon>Sordariomycetes</taxon>
        <taxon>Sordariomycetidae</taxon>
        <taxon>Sordariales</taxon>
        <taxon>Naviculisporaceae</taxon>
        <taxon>Rhypophila</taxon>
    </lineage>
</organism>
<keyword evidence="1" id="KW-0732">Signal</keyword>
<dbReference type="AlphaFoldDB" id="A0AAN6XYF9"/>
<dbReference type="EMBL" id="MU858263">
    <property type="protein sequence ID" value="KAK4208006.1"/>
    <property type="molecule type" value="Genomic_DNA"/>
</dbReference>